<proteinExistence type="predicted"/>
<dbReference type="Gene3D" id="3.40.50.11350">
    <property type="match status" value="1"/>
</dbReference>
<dbReference type="EMBL" id="NBIU01000080">
    <property type="protein sequence ID" value="PZT47166.1"/>
    <property type="molecule type" value="Genomic_DNA"/>
</dbReference>
<feature type="non-terminal residue" evidence="1">
    <location>
        <position position="502"/>
    </location>
</feature>
<name>A0A2W6NII4_9HELI</name>
<accession>A0A2W6NII4</accession>
<comment type="caution">
    <text evidence="1">The sequence shown here is derived from an EMBL/GenBank/DDBJ whole genome shotgun (WGS) entry which is preliminary data.</text>
</comment>
<evidence type="ECO:0000313" key="1">
    <source>
        <dbReference type="EMBL" id="PZT47166.1"/>
    </source>
</evidence>
<dbReference type="Proteomes" id="UP000249746">
    <property type="component" value="Unassembled WGS sequence"/>
</dbReference>
<evidence type="ECO:0000313" key="2">
    <source>
        <dbReference type="Proteomes" id="UP000249746"/>
    </source>
</evidence>
<sequence length="502" mass="59175">MKKIIAMNTDGFGARFAAIINAIRISRSMNLDFCFTWSSRGGNNDLFHTVEDKEEIFNQSFIEKYCLDNINGNQVGKFRDYFTNKEKFDYFRSHSTMPFFNSALTEFNFDFNKELFYKSDILDFIGFTPKYRQIIEDVEKARKKIEGYAVAVHMRGGDVILKEKYNSRVGLVIKILPINVAIFLYIQKNAKYLFFIQDECVQSFLKEKYDISSSSDFYPKNKIYDRYEQAFFDMILMSKCDKIIAPYSGFSISASYLSGKDIISYRNILTNNQIVDIIRNGFNKECLCNNMPSEYVSYEILTLLFYGKNILSREEYLYWCDEGYRNNSKNSIFVLLKIFCLLYYGMFEEAKDVVIRECFLDEHKFKQILMAIETNACSKVYFERNTFFLEVKQKSIFKNSDELETLFFLIFLKYENGTLTSFVEQYGGFLFLEKVSRAKISKKIKEYIDRQYCENFKRILEKYAVVNDNEKLVFYLEYGTAKARIQNQLSYKIGQALIANSK</sequence>
<dbReference type="AlphaFoldDB" id="A0A2W6NII4"/>
<reference evidence="1 2" key="1">
    <citation type="submission" date="2017-03" db="EMBL/GenBank/DDBJ databases">
        <title>Genomic and clinical evidence uncovers the enterohepatic species Helicobacter valdiviensis as a potential human intestinal pathogen.</title>
        <authorList>
            <person name="Fresia P."/>
            <person name="Jara R."/>
            <person name="Sierra R."/>
            <person name="Ferres I."/>
            <person name="Greif G."/>
            <person name="Iraola G."/>
            <person name="Collado L."/>
        </authorList>
    </citation>
    <scope>NUCLEOTIDE SEQUENCE [LARGE SCALE GENOMIC DNA]</scope>
    <source>
        <strain evidence="1 2">WBE14</strain>
    </source>
</reference>
<keyword evidence="2" id="KW-1185">Reference proteome</keyword>
<organism evidence="1 2">
    <name type="scientific">Helicobacter valdiviensis</name>
    <dbReference type="NCBI Taxonomy" id="1458358"/>
    <lineage>
        <taxon>Bacteria</taxon>
        <taxon>Pseudomonadati</taxon>
        <taxon>Campylobacterota</taxon>
        <taxon>Epsilonproteobacteria</taxon>
        <taxon>Campylobacterales</taxon>
        <taxon>Helicobacteraceae</taxon>
        <taxon>Helicobacter</taxon>
    </lineage>
</organism>
<protein>
    <submittedName>
        <fullName evidence="1">Uncharacterized protein</fullName>
    </submittedName>
</protein>
<gene>
    <name evidence="1" type="ORF">B6S12_10520</name>
</gene>